<dbReference type="Proteomes" id="UP000681722">
    <property type="component" value="Unassembled WGS sequence"/>
</dbReference>
<evidence type="ECO:0000313" key="1">
    <source>
        <dbReference type="EMBL" id="CAF1473476.1"/>
    </source>
</evidence>
<dbReference type="EMBL" id="CAJOBA010053445">
    <property type="protein sequence ID" value="CAF4264912.1"/>
    <property type="molecule type" value="Genomic_DNA"/>
</dbReference>
<organism evidence="2 5">
    <name type="scientific">Didymodactylos carnosus</name>
    <dbReference type="NCBI Taxonomy" id="1234261"/>
    <lineage>
        <taxon>Eukaryota</taxon>
        <taxon>Metazoa</taxon>
        <taxon>Spiralia</taxon>
        <taxon>Gnathifera</taxon>
        <taxon>Rotifera</taxon>
        <taxon>Eurotatoria</taxon>
        <taxon>Bdelloidea</taxon>
        <taxon>Philodinida</taxon>
        <taxon>Philodinidae</taxon>
        <taxon>Didymodactylos</taxon>
    </lineage>
</organism>
<keyword evidence="5" id="KW-1185">Reference proteome</keyword>
<evidence type="ECO:0000313" key="4">
    <source>
        <dbReference type="EMBL" id="CAF4421329.1"/>
    </source>
</evidence>
<dbReference type="OrthoDB" id="10001438at2759"/>
<dbReference type="Proteomes" id="UP000682733">
    <property type="component" value="Unassembled WGS sequence"/>
</dbReference>
<evidence type="ECO:0000313" key="2">
    <source>
        <dbReference type="EMBL" id="CAF1559908.1"/>
    </source>
</evidence>
<reference evidence="2" key="1">
    <citation type="submission" date="2021-02" db="EMBL/GenBank/DDBJ databases">
        <authorList>
            <person name="Nowell W R."/>
        </authorList>
    </citation>
    <scope>NUCLEOTIDE SEQUENCE</scope>
</reference>
<dbReference type="Proteomes" id="UP000677228">
    <property type="component" value="Unassembled WGS sequence"/>
</dbReference>
<evidence type="ECO:0000313" key="3">
    <source>
        <dbReference type="EMBL" id="CAF4264912.1"/>
    </source>
</evidence>
<comment type="caution">
    <text evidence="2">The sequence shown here is derived from an EMBL/GenBank/DDBJ whole genome shotgun (WGS) entry which is preliminary data.</text>
</comment>
<dbReference type="EMBL" id="CAJNOK010031550">
    <property type="protein sequence ID" value="CAF1473476.1"/>
    <property type="molecule type" value="Genomic_DNA"/>
</dbReference>
<dbReference type="Proteomes" id="UP000663829">
    <property type="component" value="Unassembled WGS sequence"/>
</dbReference>
<protein>
    <submittedName>
        <fullName evidence="2">Uncharacterized protein</fullName>
    </submittedName>
</protein>
<proteinExistence type="predicted"/>
<dbReference type="EMBL" id="CAJNOQ010028241">
    <property type="protein sequence ID" value="CAF1559908.1"/>
    <property type="molecule type" value="Genomic_DNA"/>
</dbReference>
<dbReference type="AlphaFoldDB" id="A0A815XN68"/>
<evidence type="ECO:0000313" key="5">
    <source>
        <dbReference type="Proteomes" id="UP000663829"/>
    </source>
</evidence>
<sequence>MRVGYEVIVVFVGDFHAQRLSNSTAEQNLAKRINLTHTFLLKIGAHVVNLPCNSSYAIKMSQIVRVFVGFLPTAIVQDNDYIITADSDLLPVKFSEYQPTTGTDGFIFNAFCCGNFKRRSKSYRMFPMGHIYLRKDVWRDLIVNSTQRSELLAMEQNRTFHLSLTNRTEDSYEKKLLSQYSNLTLLLQDFSFKFELMTLYMRHEFRSVYDQQMGKGDSAWYMDQVMVSMLLTDYRSKHPQLKISERGRIGRLDRISPMSYWDRDTFNEFGDAHLKHDEILQPENWKIFNKLLKFLFNYTLVDIMNDYYRQYIIITKTKK</sequence>
<name>A0A815XN68_9BILA</name>
<accession>A0A815XN68</accession>
<gene>
    <name evidence="2" type="ORF">GPM918_LOCUS39699</name>
    <name evidence="1" type="ORF">OVA965_LOCUS35749</name>
    <name evidence="4" type="ORF">SRO942_LOCUS40595</name>
    <name evidence="3" type="ORF">TMI583_LOCUS36725</name>
</gene>
<dbReference type="EMBL" id="CAJOBC010093990">
    <property type="protein sequence ID" value="CAF4421329.1"/>
    <property type="molecule type" value="Genomic_DNA"/>
</dbReference>